<keyword evidence="2" id="KW-1185">Reference proteome</keyword>
<accession>A0A9P4J4F7</accession>
<sequence>MRGHFSFDRLDVRTSSTVFCFAVTSRQISGSALLLVSVALPSGVVDCATRPLDRLICAAVDATRVICHVSMCCVKPAGAASEIGALNKEAGKSLHCASTEVQTEPSLKSPGMELGGVILGLDARLSATTYLAVL</sequence>
<proteinExistence type="predicted"/>
<evidence type="ECO:0000313" key="2">
    <source>
        <dbReference type="Proteomes" id="UP000799439"/>
    </source>
</evidence>
<reference evidence="1" key="1">
    <citation type="journal article" date="2020" name="Stud. Mycol.">
        <title>101 Dothideomycetes genomes: a test case for predicting lifestyles and emergence of pathogens.</title>
        <authorList>
            <person name="Haridas S."/>
            <person name="Albert R."/>
            <person name="Binder M."/>
            <person name="Bloem J."/>
            <person name="Labutti K."/>
            <person name="Salamov A."/>
            <person name="Andreopoulos B."/>
            <person name="Baker S."/>
            <person name="Barry K."/>
            <person name="Bills G."/>
            <person name="Bluhm B."/>
            <person name="Cannon C."/>
            <person name="Castanera R."/>
            <person name="Culley D."/>
            <person name="Daum C."/>
            <person name="Ezra D."/>
            <person name="Gonzalez J."/>
            <person name="Henrissat B."/>
            <person name="Kuo A."/>
            <person name="Liang C."/>
            <person name="Lipzen A."/>
            <person name="Lutzoni F."/>
            <person name="Magnuson J."/>
            <person name="Mondo S."/>
            <person name="Nolan M."/>
            <person name="Ohm R."/>
            <person name="Pangilinan J."/>
            <person name="Park H.-J."/>
            <person name="Ramirez L."/>
            <person name="Alfaro M."/>
            <person name="Sun H."/>
            <person name="Tritt A."/>
            <person name="Yoshinaga Y."/>
            <person name="Zwiers L.-H."/>
            <person name="Turgeon B."/>
            <person name="Goodwin S."/>
            <person name="Spatafora J."/>
            <person name="Crous P."/>
            <person name="Grigoriev I."/>
        </authorList>
    </citation>
    <scope>NUCLEOTIDE SEQUENCE</scope>
    <source>
        <strain evidence="1">CBS 260.36</strain>
    </source>
</reference>
<organism evidence="1 2">
    <name type="scientific">Myriangium duriaei CBS 260.36</name>
    <dbReference type="NCBI Taxonomy" id="1168546"/>
    <lineage>
        <taxon>Eukaryota</taxon>
        <taxon>Fungi</taxon>
        <taxon>Dikarya</taxon>
        <taxon>Ascomycota</taxon>
        <taxon>Pezizomycotina</taxon>
        <taxon>Dothideomycetes</taxon>
        <taxon>Dothideomycetidae</taxon>
        <taxon>Myriangiales</taxon>
        <taxon>Myriangiaceae</taxon>
        <taxon>Myriangium</taxon>
    </lineage>
</organism>
<comment type="caution">
    <text evidence="1">The sequence shown here is derived from an EMBL/GenBank/DDBJ whole genome shotgun (WGS) entry which is preliminary data.</text>
</comment>
<protein>
    <submittedName>
        <fullName evidence="1">Uncharacterized protein</fullName>
    </submittedName>
</protein>
<dbReference type="AlphaFoldDB" id="A0A9P4J4F7"/>
<name>A0A9P4J4F7_9PEZI</name>
<gene>
    <name evidence="1" type="ORF">K461DRAFT_305011</name>
</gene>
<dbReference type="Proteomes" id="UP000799439">
    <property type="component" value="Unassembled WGS sequence"/>
</dbReference>
<evidence type="ECO:0000313" key="1">
    <source>
        <dbReference type="EMBL" id="KAF2153920.1"/>
    </source>
</evidence>
<dbReference type="EMBL" id="ML996084">
    <property type="protein sequence ID" value="KAF2153920.1"/>
    <property type="molecule type" value="Genomic_DNA"/>
</dbReference>